<dbReference type="Proteomes" id="UP001054837">
    <property type="component" value="Unassembled WGS sequence"/>
</dbReference>
<accession>A0AAV4TZH6</accession>
<sequence length="95" mass="10511">MHTKSREGQIQKSGICPESENAYSIPMQNHQTFPLTPGNPPLPAPVHFRAIYDSNYCAQSPSGPSDAPPFHPFRSPIPKVSCRVVIFELQDNYSG</sequence>
<name>A0AAV4TZH6_9ARAC</name>
<reference evidence="1 2" key="1">
    <citation type="submission" date="2021-06" db="EMBL/GenBank/DDBJ databases">
        <title>Caerostris darwini draft genome.</title>
        <authorList>
            <person name="Kono N."/>
            <person name="Arakawa K."/>
        </authorList>
    </citation>
    <scope>NUCLEOTIDE SEQUENCE [LARGE SCALE GENOMIC DNA]</scope>
</reference>
<comment type="caution">
    <text evidence="1">The sequence shown here is derived from an EMBL/GenBank/DDBJ whole genome shotgun (WGS) entry which is preliminary data.</text>
</comment>
<dbReference type="AlphaFoldDB" id="A0AAV4TZH6"/>
<organism evidence="1 2">
    <name type="scientific">Caerostris darwini</name>
    <dbReference type="NCBI Taxonomy" id="1538125"/>
    <lineage>
        <taxon>Eukaryota</taxon>
        <taxon>Metazoa</taxon>
        <taxon>Ecdysozoa</taxon>
        <taxon>Arthropoda</taxon>
        <taxon>Chelicerata</taxon>
        <taxon>Arachnida</taxon>
        <taxon>Araneae</taxon>
        <taxon>Araneomorphae</taxon>
        <taxon>Entelegynae</taxon>
        <taxon>Araneoidea</taxon>
        <taxon>Araneidae</taxon>
        <taxon>Caerostris</taxon>
    </lineage>
</organism>
<proteinExistence type="predicted"/>
<protein>
    <submittedName>
        <fullName evidence="1">Uncharacterized protein</fullName>
    </submittedName>
</protein>
<dbReference type="EMBL" id="BPLQ01010473">
    <property type="protein sequence ID" value="GIY50911.1"/>
    <property type="molecule type" value="Genomic_DNA"/>
</dbReference>
<evidence type="ECO:0000313" key="1">
    <source>
        <dbReference type="EMBL" id="GIY50911.1"/>
    </source>
</evidence>
<gene>
    <name evidence="1" type="ORF">CDAR_23801</name>
</gene>
<keyword evidence="2" id="KW-1185">Reference proteome</keyword>
<evidence type="ECO:0000313" key="2">
    <source>
        <dbReference type="Proteomes" id="UP001054837"/>
    </source>
</evidence>